<dbReference type="InterPro" id="IPR050723">
    <property type="entry name" value="CFA/CMAS"/>
</dbReference>
<organism evidence="1 2">
    <name type="scientific">Hypholoma sublateritium (strain FD-334 SS-4)</name>
    <dbReference type="NCBI Taxonomy" id="945553"/>
    <lineage>
        <taxon>Eukaryota</taxon>
        <taxon>Fungi</taxon>
        <taxon>Dikarya</taxon>
        <taxon>Basidiomycota</taxon>
        <taxon>Agaricomycotina</taxon>
        <taxon>Agaricomycetes</taxon>
        <taxon>Agaricomycetidae</taxon>
        <taxon>Agaricales</taxon>
        <taxon>Agaricineae</taxon>
        <taxon>Strophariaceae</taxon>
        <taxon>Hypholoma</taxon>
    </lineage>
</organism>
<dbReference type="SUPFAM" id="SSF53335">
    <property type="entry name" value="S-adenosyl-L-methionine-dependent methyltransferases"/>
    <property type="match status" value="1"/>
</dbReference>
<accession>A0A0D2MJG2</accession>
<dbReference type="OMA" id="KANICSH"/>
<dbReference type="PANTHER" id="PTHR43667">
    <property type="entry name" value="CYCLOPROPANE-FATTY-ACYL-PHOSPHOLIPID SYNTHASE"/>
    <property type="match status" value="1"/>
</dbReference>
<sequence length="316" mass="35674">MSTATTKYIETVNLNHANRNSILTTLESVLTGSQDLITKSQWNPLRSFAKTTLLRILENITKGELTIESLDHVGTTNTITVKDESFWVRMLLHTDFGLAVDFDRMNDVCKIFILNRKSIGEGETLLTPIFRAVSYVSNFRFSKALRATKSNISAHYDLSNEVFAGFLSWDMTYSGAIFDEEAKGAVGDLIEKRPVANPRIPYSDRTMPSDDLERGQLAKLHLVAQRAKIKQGSHVLEIGFVWMGQLFNSEQKLATEKHIADAGLSHAINVHVLDYREMPESFYHAFDAVVSIGVMEHIGVDFIRKYIYPYAYAVKN</sequence>
<dbReference type="STRING" id="945553.A0A0D2MJG2"/>
<dbReference type="AlphaFoldDB" id="A0A0D2MJG2"/>
<dbReference type="InterPro" id="IPR029063">
    <property type="entry name" value="SAM-dependent_MTases_sf"/>
</dbReference>
<evidence type="ECO:0000313" key="1">
    <source>
        <dbReference type="EMBL" id="KJA23808.1"/>
    </source>
</evidence>
<reference evidence="2" key="1">
    <citation type="submission" date="2014-04" db="EMBL/GenBank/DDBJ databases">
        <title>Evolutionary Origins and Diversification of the Mycorrhizal Mutualists.</title>
        <authorList>
            <consortium name="DOE Joint Genome Institute"/>
            <consortium name="Mycorrhizal Genomics Consortium"/>
            <person name="Kohler A."/>
            <person name="Kuo A."/>
            <person name="Nagy L.G."/>
            <person name="Floudas D."/>
            <person name="Copeland A."/>
            <person name="Barry K.W."/>
            <person name="Cichocki N."/>
            <person name="Veneault-Fourrey C."/>
            <person name="LaButti K."/>
            <person name="Lindquist E.A."/>
            <person name="Lipzen A."/>
            <person name="Lundell T."/>
            <person name="Morin E."/>
            <person name="Murat C."/>
            <person name="Riley R."/>
            <person name="Ohm R."/>
            <person name="Sun H."/>
            <person name="Tunlid A."/>
            <person name="Henrissat B."/>
            <person name="Grigoriev I.V."/>
            <person name="Hibbett D.S."/>
            <person name="Martin F."/>
        </authorList>
    </citation>
    <scope>NUCLEOTIDE SEQUENCE [LARGE SCALE GENOMIC DNA]</scope>
    <source>
        <strain evidence="2">FD-334 SS-4</strain>
    </source>
</reference>
<dbReference type="Pfam" id="PF02353">
    <property type="entry name" value="CMAS"/>
    <property type="match status" value="1"/>
</dbReference>
<dbReference type="Gene3D" id="3.40.50.150">
    <property type="entry name" value="Vaccinia Virus protein VP39"/>
    <property type="match status" value="2"/>
</dbReference>
<dbReference type="PANTHER" id="PTHR43667:SF2">
    <property type="entry name" value="FATTY ACID C-METHYL TRANSFERASE"/>
    <property type="match status" value="1"/>
</dbReference>
<evidence type="ECO:0000313" key="2">
    <source>
        <dbReference type="Proteomes" id="UP000054270"/>
    </source>
</evidence>
<gene>
    <name evidence="1" type="ORF">HYPSUDRAFT_200955</name>
</gene>
<dbReference type="Proteomes" id="UP000054270">
    <property type="component" value="Unassembled WGS sequence"/>
</dbReference>
<keyword evidence="2" id="KW-1185">Reference proteome</keyword>
<name>A0A0D2MJG2_HYPSF</name>
<proteinExistence type="predicted"/>
<dbReference type="EMBL" id="KN817540">
    <property type="protein sequence ID" value="KJA23808.1"/>
    <property type="molecule type" value="Genomic_DNA"/>
</dbReference>
<protein>
    <submittedName>
        <fullName evidence="1">Uncharacterized protein</fullName>
    </submittedName>
</protein>
<dbReference type="OrthoDB" id="8300214at2759"/>